<gene>
    <name evidence="1" type="ORF">BGZ80_000265</name>
</gene>
<reference evidence="1" key="1">
    <citation type="journal article" date="2020" name="Fungal Divers.">
        <title>Resolving the Mortierellaceae phylogeny through synthesis of multi-gene phylogenetics and phylogenomics.</title>
        <authorList>
            <person name="Vandepol N."/>
            <person name="Liber J."/>
            <person name="Desiro A."/>
            <person name="Na H."/>
            <person name="Kennedy M."/>
            <person name="Barry K."/>
            <person name="Grigoriev I.V."/>
            <person name="Miller A.N."/>
            <person name="O'Donnell K."/>
            <person name="Stajich J.E."/>
            <person name="Bonito G."/>
        </authorList>
    </citation>
    <scope>NUCLEOTIDE SEQUENCE</scope>
    <source>
        <strain evidence="1">NRRL 2769</strain>
    </source>
</reference>
<accession>A0A9P6T3G6</accession>
<evidence type="ECO:0000313" key="2">
    <source>
        <dbReference type="Proteomes" id="UP000703661"/>
    </source>
</evidence>
<dbReference type="EMBL" id="JAAAID010000105">
    <property type="protein sequence ID" value="KAG0022426.1"/>
    <property type="molecule type" value="Genomic_DNA"/>
</dbReference>
<name>A0A9P6T3G6_9FUNG</name>
<comment type="caution">
    <text evidence="1">The sequence shown here is derived from an EMBL/GenBank/DDBJ whole genome shotgun (WGS) entry which is preliminary data.</text>
</comment>
<keyword evidence="2" id="KW-1185">Reference proteome</keyword>
<protein>
    <submittedName>
        <fullName evidence="1">Uncharacterized protein</fullName>
    </submittedName>
</protein>
<dbReference type="AlphaFoldDB" id="A0A9P6T3G6"/>
<dbReference type="Proteomes" id="UP000703661">
    <property type="component" value="Unassembled WGS sequence"/>
</dbReference>
<evidence type="ECO:0000313" key="1">
    <source>
        <dbReference type="EMBL" id="KAG0022426.1"/>
    </source>
</evidence>
<sequence length="104" mass="10622">MAGTDPLVVAAAKVVVILEVVNKQHCPVEGEAVVGIVAVAEEAGTGMAAVEDEELKAAIPEEDEQLEAPGAEGAAYGDWLPKVSCSSAGEAQSSLFLSELMGRI</sequence>
<organism evidence="1 2">
    <name type="scientific">Entomortierella chlamydospora</name>
    <dbReference type="NCBI Taxonomy" id="101097"/>
    <lineage>
        <taxon>Eukaryota</taxon>
        <taxon>Fungi</taxon>
        <taxon>Fungi incertae sedis</taxon>
        <taxon>Mucoromycota</taxon>
        <taxon>Mortierellomycotina</taxon>
        <taxon>Mortierellomycetes</taxon>
        <taxon>Mortierellales</taxon>
        <taxon>Mortierellaceae</taxon>
        <taxon>Entomortierella</taxon>
    </lineage>
</organism>
<proteinExistence type="predicted"/>